<dbReference type="Proteomes" id="UP000316621">
    <property type="component" value="Chromosome 9"/>
</dbReference>
<protein>
    <submittedName>
        <fullName evidence="1">Uncharacterized protein</fullName>
    </submittedName>
</protein>
<sequence length="63" mass="7677">MKRKKEKAKSIKPGYVHYPYRNISVYVQMSKMTVEFPHIDKEEIDLKRFEKMLYARLGLEKKK</sequence>
<evidence type="ECO:0000313" key="2">
    <source>
        <dbReference type="Proteomes" id="UP000316621"/>
    </source>
</evidence>
<proteinExistence type="predicted"/>
<dbReference type="AlphaFoldDB" id="A0A4Y7KXB1"/>
<accession>A0A4Y7KXB1</accession>
<organism evidence="1 2">
    <name type="scientific">Papaver somniferum</name>
    <name type="common">Opium poppy</name>
    <dbReference type="NCBI Taxonomy" id="3469"/>
    <lineage>
        <taxon>Eukaryota</taxon>
        <taxon>Viridiplantae</taxon>
        <taxon>Streptophyta</taxon>
        <taxon>Embryophyta</taxon>
        <taxon>Tracheophyta</taxon>
        <taxon>Spermatophyta</taxon>
        <taxon>Magnoliopsida</taxon>
        <taxon>Ranunculales</taxon>
        <taxon>Papaveraceae</taxon>
        <taxon>Papaveroideae</taxon>
        <taxon>Papaver</taxon>
    </lineage>
</organism>
<gene>
    <name evidence="1" type="ORF">C5167_001243</name>
</gene>
<dbReference type="Gramene" id="RZC76711">
    <property type="protein sequence ID" value="RZC76711"/>
    <property type="gene ID" value="C5167_001243"/>
</dbReference>
<name>A0A4Y7KXB1_PAPSO</name>
<keyword evidence="2" id="KW-1185">Reference proteome</keyword>
<reference evidence="1 2" key="1">
    <citation type="journal article" date="2018" name="Science">
        <title>The opium poppy genome and morphinan production.</title>
        <authorList>
            <person name="Guo L."/>
            <person name="Winzer T."/>
            <person name="Yang X."/>
            <person name="Li Y."/>
            <person name="Ning Z."/>
            <person name="He Z."/>
            <person name="Teodor R."/>
            <person name="Lu Y."/>
            <person name="Bowser T.A."/>
            <person name="Graham I.A."/>
            <person name="Ye K."/>
        </authorList>
    </citation>
    <scope>NUCLEOTIDE SEQUENCE [LARGE SCALE GENOMIC DNA]</scope>
    <source>
        <strain evidence="2">cv. HN1</strain>
        <tissue evidence="1">Leaves</tissue>
    </source>
</reference>
<dbReference type="EMBL" id="CM010723">
    <property type="protein sequence ID" value="RZC76711.1"/>
    <property type="molecule type" value="Genomic_DNA"/>
</dbReference>
<evidence type="ECO:0000313" key="1">
    <source>
        <dbReference type="EMBL" id="RZC76711.1"/>
    </source>
</evidence>